<evidence type="ECO:0000313" key="2">
    <source>
        <dbReference type="Proteomes" id="UP000094569"/>
    </source>
</evidence>
<dbReference type="VEuPathDB" id="FungiDB:SI65_02356"/>
<dbReference type="GO" id="GO:0005739">
    <property type="term" value="C:mitochondrion"/>
    <property type="evidence" value="ECO:0007669"/>
    <property type="project" value="TreeGrafter"/>
</dbReference>
<evidence type="ECO:0008006" key="3">
    <source>
        <dbReference type="Google" id="ProtNLM"/>
    </source>
</evidence>
<dbReference type="OrthoDB" id="10003767at2759"/>
<accession>A0A1E3BKK1</accession>
<protein>
    <recommendedName>
        <fullName evidence="3">Aminoglycoside phosphotransferase domain-containing protein</fullName>
    </recommendedName>
</protein>
<organism evidence="1 2">
    <name type="scientific">Aspergillus cristatus</name>
    <name type="common">Chinese Fuzhuan brick tea-fermentation fungus</name>
    <name type="synonym">Eurotium cristatum</name>
    <dbReference type="NCBI Taxonomy" id="573508"/>
    <lineage>
        <taxon>Eukaryota</taxon>
        <taxon>Fungi</taxon>
        <taxon>Dikarya</taxon>
        <taxon>Ascomycota</taxon>
        <taxon>Pezizomycotina</taxon>
        <taxon>Eurotiomycetes</taxon>
        <taxon>Eurotiomycetidae</taxon>
        <taxon>Eurotiales</taxon>
        <taxon>Aspergillaceae</taxon>
        <taxon>Aspergillus</taxon>
        <taxon>Aspergillus subgen. Aspergillus</taxon>
    </lineage>
</organism>
<name>A0A1E3BKK1_ASPCR</name>
<dbReference type="PANTHER" id="PTHR36091">
    <property type="entry name" value="ALTERED INHERITANCE OF MITOCHONDRIA PROTEIN 9, MITOCHONDRIAL"/>
    <property type="match status" value="1"/>
</dbReference>
<keyword evidence="2" id="KW-1185">Reference proteome</keyword>
<dbReference type="PANTHER" id="PTHR36091:SF2">
    <property type="entry name" value="AMINOGLYCOSIDE PHOSPHOTRANSFERASE DOMAIN-CONTAINING PROTEIN"/>
    <property type="match status" value="1"/>
</dbReference>
<gene>
    <name evidence="1" type="ORF">SI65_02356</name>
</gene>
<dbReference type="SUPFAM" id="SSF56112">
    <property type="entry name" value="Protein kinase-like (PK-like)"/>
    <property type="match status" value="1"/>
</dbReference>
<dbReference type="AlphaFoldDB" id="A0A1E3BKK1"/>
<evidence type="ECO:0000313" key="1">
    <source>
        <dbReference type="EMBL" id="ODM21512.1"/>
    </source>
</evidence>
<comment type="caution">
    <text evidence="1">The sequence shown here is derived from an EMBL/GenBank/DDBJ whole genome shotgun (WGS) entry which is preliminary data.</text>
</comment>
<dbReference type="InterPro" id="IPR011009">
    <property type="entry name" value="Kinase-like_dom_sf"/>
</dbReference>
<reference evidence="1 2" key="1">
    <citation type="journal article" date="2016" name="BMC Genomics">
        <title>Comparative genomic and transcriptomic analyses of the Fuzhuan brick tea-fermentation fungus Aspergillus cristatus.</title>
        <authorList>
            <person name="Ge Y."/>
            <person name="Wang Y."/>
            <person name="Liu Y."/>
            <person name="Tan Y."/>
            <person name="Ren X."/>
            <person name="Zhang X."/>
            <person name="Hyde K.D."/>
            <person name="Liu Y."/>
            <person name="Liu Z."/>
        </authorList>
    </citation>
    <scope>NUCLEOTIDE SEQUENCE [LARGE SCALE GENOMIC DNA]</scope>
    <source>
        <strain evidence="1 2">GZAAS20.1005</strain>
    </source>
</reference>
<proteinExistence type="predicted"/>
<dbReference type="Proteomes" id="UP000094569">
    <property type="component" value="Unassembled WGS sequence"/>
</dbReference>
<dbReference type="EMBL" id="JXNT01000002">
    <property type="protein sequence ID" value="ODM21512.1"/>
    <property type="molecule type" value="Genomic_DNA"/>
</dbReference>
<sequence length="347" mass="40080">MERIHGESLGSRWLSLTTQEVKHVMAQIAEMERKIFSYPLPGYGGLYYKRDLNDEFRIPLRVEDFCIGPVAARQFWHGKRLQMELDRGPWISPEECLTSAARREIDCSLDYAKPRPRQTFLLPTIYNIDPSEHVPLLSNAPTLRHPDLSLANIYLVPGSTEIASIIDWQDAIIFPLFMQADPTLPENFNGMTPEEQLEAKSRFRLEEANLYYTAATEVHNDKHIEALKLPHGPMRQYLYQQTGYPAVTWPVISSSSCPVSFSDDERAKAIGDSQEWNESEGMLSKIRGHLGIDLEGGTEPENFEWASHQNLEFRMQMLRQSEECEREIWRNWPFKDDEDDSLPPHLD</sequence>
<dbReference type="InterPro" id="IPR051035">
    <property type="entry name" value="Mito_inheritance_9"/>
</dbReference>